<dbReference type="CDD" id="cd01949">
    <property type="entry name" value="GGDEF"/>
    <property type="match status" value="1"/>
</dbReference>
<dbReference type="PANTHER" id="PTHR33121">
    <property type="entry name" value="CYCLIC DI-GMP PHOSPHODIESTERASE PDEF"/>
    <property type="match status" value="1"/>
</dbReference>
<dbReference type="SMART" id="SM00267">
    <property type="entry name" value="GGDEF"/>
    <property type="match status" value="1"/>
</dbReference>
<dbReference type="SUPFAM" id="SSF52172">
    <property type="entry name" value="CheY-like"/>
    <property type="match status" value="2"/>
</dbReference>
<evidence type="ECO:0000256" key="2">
    <source>
        <dbReference type="PROSITE-ProRule" id="PRU00110"/>
    </source>
</evidence>
<dbReference type="EMBL" id="JH600070">
    <property type="protein sequence ID" value="EIJ43275.1"/>
    <property type="molecule type" value="Genomic_DNA"/>
</dbReference>
<evidence type="ECO:0000256" key="3">
    <source>
        <dbReference type="PROSITE-ProRule" id="PRU00169"/>
    </source>
</evidence>
<feature type="modified residue" description="Phosphohistidine" evidence="2">
    <location>
        <position position="55"/>
    </location>
</feature>
<dbReference type="InterPro" id="IPR050706">
    <property type="entry name" value="Cyclic-di-GMP_PDE-like"/>
</dbReference>
<dbReference type="PROSITE" id="PS50887">
    <property type="entry name" value="GGDEF"/>
    <property type="match status" value="1"/>
</dbReference>
<dbReference type="AlphaFoldDB" id="I3CI32"/>
<keyword evidence="1" id="KW-0902">Two-component regulatory system</keyword>
<dbReference type="Pfam" id="PF00072">
    <property type="entry name" value="Response_reg"/>
    <property type="match status" value="2"/>
</dbReference>
<reference evidence="8 9" key="1">
    <citation type="submission" date="2011-11" db="EMBL/GenBank/DDBJ databases">
        <title>Improved High-Quality Draft sequence of Beggiatoa alba B18lD.</title>
        <authorList>
            <consortium name="US DOE Joint Genome Institute"/>
            <person name="Lucas S."/>
            <person name="Han J."/>
            <person name="Lapidus A."/>
            <person name="Cheng J.-F."/>
            <person name="Goodwin L."/>
            <person name="Pitluck S."/>
            <person name="Peters L."/>
            <person name="Mikhailova N."/>
            <person name="Held B."/>
            <person name="Detter J.C."/>
            <person name="Han C."/>
            <person name="Tapia R."/>
            <person name="Land M."/>
            <person name="Hauser L."/>
            <person name="Kyrpides N."/>
            <person name="Ivanova N."/>
            <person name="Pagani I."/>
            <person name="Samuel K."/>
            <person name="Teske A."/>
            <person name="Mueller J."/>
            <person name="Woyke T."/>
        </authorList>
    </citation>
    <scope>NUCLEOTIDE SEQUENCE [LARGE SCALE GENOMIC DNA]</scope>
    <source>
        <strain evidence="8 9">B18LD</strain>
    </source>
</reference>
<dbReference type="InterPro" id="IPR000160">
    <property type="entry name" value="GGDEF_dom"/>
</dbReference>
<dbReference type="eggNOG" id="COG0745">
    <property type="taxonomic scope" value="Bacteria"/>
</dbReference>
<gene>
    <name evidence="8" type="ORF">BegalDRAFT_2424</name>
</gene>
<dbReference type="Pfam" id="PF00990">
    <property type="entry name" value="GGDEF"/>
    <property type="match status" value="1"/>
</dbReference>
<dbReference type="InterPro" id="IPR008207">
    <property type="entry name" value="Sig_transdc_His_kin_Hpt_dom"/>
</dbReference>
<protein>
    <submittedName>
        <fullName evidence="8">Diguanylate cyclase (GGDEF) domain-containing protein</fullName>
    </submittedName>
</protein>
<evidence type="ECO:0000259" key="5">
    <source>
        <dbReference type="PROSITE" id="PS50883"/>
    </source>
</evidence>
<evidence type="ECO:0000259" key="7">
    <source>
        <dbReference type="PROSITE" id="PS50894"/>
    </source>
</evidence>
<dbReference type="PROSITE" id="PS50883">
    <property type="entry name" value="EAL"/>
    <property type="match status" value="1"/>
</dbReference>
<dbReference type="InterPro" id="IPR001789">
    <property type="entry name" value="Sig_transdc_resp-reg_receiver"/>
</dbReference>
<dbReference type="CDD" id="cd01948">
    <property type="entry name" value="EAL"/>
    <property type="match status" value="1"/>
</dbReference>
<dbReference type="Gene3D" id="1.20.120.160">
    <property type="entry name" value="HPT domain"/>
    <property type="match status" value="1"/>
</dbReference>
<feature type="domain" description="EAL" evidence="5">
    <location>
        <begin position="564"/>
        <end position="814"/>
    </location>
</feature>
<dbReference type="InterPro" id="IPR043128">
    <property type="entry name" value="Rev_trsase/Diguanyl_cyclase"/>
</dbReference>
<dbReference type="Gene3D" id="3.30.70.270">
    <property type="match status" value="1"/>
</dbReference>
<evidence type="ECO:0000259" key="6">
    <source>
        <dbReference type="PROSITE" id="PS50887"/>
    </source>
</evidence>
<dbReference type="OrthoDB" id="9813913at2"/>
<dbReference type="GO" id="GO:0071111">
    <property type="term" value="F:cyclic-guanylate-specific phosphodiesterase activity"/>
    <property type="evidence" value="ECO:0007669"/>
    <property type="project" value="InterPro"/>
</dbReference>
<dbReference type="PANTHER" id="PTHR33121:SF23">
    <property type="entry name" value="CYCLIC DI-GMP PHOSPHODIESTERASE PDEB"/>
    <property type="match status" value="1"/>
</dbReference>
<feature type="domain" description="HPt" evidence="7">
    <location>
        <begin position="13"/>
        <end position="119"/>
    </location>
</feature>
<dbReference type="PROSITE" id="PS50110">
    <property type="entry name" value="RESPONSE_REGULATORY"/>
    <property type="match status" value="2"/>
</dbReference>
<feature type="domain" description="GGDEF" evidence="6">
    <location>
        <begin position="419"/>
        <end position="553"/>
    </location>
</feature>
<dbReference type="Gene3D" id="3.20.20.450">
    <property type="entry name" value="EAL domain"/>
    <property type="match status" value="1"/>
</dbReference>
<feature type="modified residue" description="4-aspartylphosphate" evidence="3">
    <location>
        <position position="185"/>
    </location>
</feature>
<organism evidence="8 9">
    <name type="scientific">Beggiatoa alba B18LD</name>
    <dbReference type="NCBI Taxonomy" id="395493"/>
    <lineage>
        <taxon>Bacteria</taxon>
        <taxon>Pseudomonadati</taxon>
        <taxon>Pseudomonadota</taxon>
        <taxon>Gammaproteobacteria</taxon>
        <taxon>Thiotrichales</taxon>
        <taxon>Thiotrichaceae</taxon>
        <taxon>Beggiatoa</taxon>
    </lineage>
</organism>
<dbReference type="GO" id="GO:0000160">
    <property type="term" value="P:phosphorelay signal transduction system"/>
    <property type="evidence" value="ECO:0007669"/>
    <property type="project" value="UniProtKB-KW"/>
</dbReference>
<dbReference type="InterPro" id="IPR035919">
    <property type="entry name" value="EAL_sf"/>
</dbReference>
<dbReference type="InterPro" id="IPR036641">
    <property type="entry name" value="HPT_dom_sf"/>
</dbReference>
<accession>I3CI32</accession>
<sequence>MTVSTRKTLQETLLALREEYARQLPQTIADLVKSEEIIKKQWNKEDLRQFQQKVHRVAGNAGSFGFLSLSQTARVLDTFLVEILERNTPAEPYELIEINQRLGHIQQAALSPDEPVTATPASKTKSHPIPEKQESTIYLVDDDLQLTAYLAEYLKSYGYNVQVFHNTRGLIDLVQTYPPTLIIMDVMLSEGELAGPQIMAAIQKNRTEPLPVIFISARTDMAARLAAVRANGDAYFNKPLDIVAILNKIKQLIDKKRQKIPHRILIIDDTQRYGERYSKILSQAGLQTAVLKEPLRLIDALDKYPPSLILINTQLQSINAIELAVVLRHQEKYKRLPLIFFAQQFDQTLRRAAVKGIADDFLSDTIEADALVATVVNRLKHTEHQPKTDYLHQDVTTGLYNRQYLLSQLEWMKVTAADNPLIALYISIDSYSGISKILGYQAVDSAMSEIAQFLKQQVNQHDLLARFSESVFVILSTDRSIYEAKALANSIRATIENYVLELNQQQLFTTCSIGLGVYDEEISGGAPIALTQAESACQQAQELGGNRIQLHAKAENLKRDQYRQTYWQETIKSALVNDNFYLVFQPIVGLHGENQKLYDVLLRLHSDDHPEGIKAHEFLPIAEKYGLIEEIDRWVIKQAIMNLMQRYFERESIRLFVRLSPNSIKNSALQGYIRKCLAVSDIPHQSVVFTLSQPTVINQLKESQNFVKDVKALGCQVILQDFNGKTSGFQLAKLLEVDFIKLHPELVKPLVNKPDALENIKQITDKLHTQNTQVIVPFIEDATTLSLLWECAVDYIEGNFIQAPIETLNYDFSG</sequence>
<dbReference type="NCBIfam" id="TIGR00254">
    <property type="entry name" value="GGDEF"/>
    <property type="match status" value="1"/>
</dbReference>
<dbReference type="HOGENOM" id="CLU_369577_0_0_6"/>
<evidence type="ECO:0000256" key="1">
    <source>
        <dbReference type="ARBA" id="ARBA00023012"/>
    </source>
</evidence>
<dbReference type="InterPro" id="IPR011006">
    <property type="entry name" value="CheY-like_superfamily"/>
</dbReference>
<feature type="domain" description="Response regulatory" evidence="4">
    <location>
        <begin position="263"/>
        <end position="379"/>
    </location>
</feature>
<dbReference type="InterPro" id="IPR029787">
    <property type="entry name" value="Nucleotide_cyclase"/>
</dbReference>
<keyword evidence="3" id="KW-0597">Phosphoprotein</keyword>
<feature type="domain" description="Response regulatory" evidence="4">
    <location>
        <begin position="136"/>
        <end position="253"/>
    </location>
</feature>
<dbReference type="GO" id="GO:0004672">
    <property type="term" value="F:protein kinase activity"/>
    <property type="evidence" value="ECO:0007669"/>
    <property type="project" value="UniProtKB-ARBA"/>
</dbReference>
<dbReference type="SUPFAM" id="SSF141868">
    <property type="entry name" value="EAL domain-like"/>
    <property type="match status" value="1"/>
</dbReference>
<evidence type="ECO:0000313" key="8">
    <source>
        <dbReference type="EMBL" id="EIJ43275.1"/>
    </source>
</evidence>
<proteinExistence type="predicted"/>
<dbReference type="SUPFAM" id="SSF55073">
    <property type="entry name" value="Nucleotide cyclase"/>
    <property type="match status" value="1"/>
</dbReference>
<dbReference type="SUPFAM" id="SSF47226">
    <property type="entry name" value="Histidine-containing phosphotransfer domain, HPT domain"/>
    <property type="match status" value="1"/>
</dbReference>
<comment type="caution">
    <text evidence="3">Lacks conserved residue(s) required for the propagation of feature annotation.</text>
</comment>
<dbReference type="CDD" id="cd00156">
    <property type="entry name" value="REC"/>
    <property type="match status" value="1"/>
</dbReference>
<dbReference type="PROSITE" id="PS50894">
    <property type="entry name" value="HPT"/>
    <property type="match status" value="1"/>
</dbReference>
<keyword evidence="9" id="KW-1185">Reference proteome</keyword>
<name>I3CI32_9GAMM</name>
<dbReference type="STRING" id="395493.BegalDRAFT_2424"/>
<dbReference type="Pfam" id="PF00563">
    <property type="entry name" value="EAL"/>
    <property type="match status" value="1"/>
</dbReference>
<dbReference type="InterPro" id="IPR001633">
    <property type="entry name" value="EAL_dom"/>
</dbReference>
<dbReference type="SMART" id="SM00448">
    <property type="entry name" value="REC"/>
    <property type="match status" value="2"/>
</dbReference>
<dbReference type="Gene3D" id="3.40.50.2300">
    <property type="match status" value="2"/>
</dbReference>
<evidence type="ECO:0000313" key="9">
    <source>
        <dbReference type="Proteomes" id="UP000005744"/>
    </source>
</evidence>
<dbReference type="eggNOG" id="COG5001">
    <property type="taxonomic scope" value="Bacteria"/>
</dbReference>
<evidence type="ECO:0000259" key="4">
    <source>
        <dbReference type="PROSITE" id="PS50110"/>
    </source>
</evidence>
<dbReference type="SMART" id="SM00052">
    <property type="entry name" value="EAL"/>
    <property type="match status" value="1"/>
</dbReference>
<dbReference type="Proteomes" id="UP000005744">
    <property type="component" value="Unassembled WGS sequence"/>
</dbReference>
<dbReference type="Pfam" id="PF01627">
    <property type="entry name" value="Hpt"/>
    <property type="match status" value="1"/>
</dbReference>